<keyword evidence="2" id="KW-1003">Cell membrane</keyword>
<dbReference type="PANTHER" id="PTHR24249">
    <property type="entry name" value="HISTAMINE RECEPTOR-RELATED G-PROTEIN COUPLED RECEPTOR"/>
    <property type="match status" value="1"/>
</dbReference>
<comment type="similarity">
    <text evidence="11">Belongs to the G-protein coupled receptor 1 family.</text>
</comment>
<dbReference type="EMBL" id="JAUNZN010000003">
    <property type="protein sequence ID" value="KAK4825208.1"/>
    <property type="molecule type" value="Genomic_DNA"/>
</dbReference>
<evidence type="ECO:0000256" key="7">
    <source>
        <dbReference type="ARBA" id="ARBA00023157"/>
    </source>
</evidence>
<dbReference type="PANTHER" id="PTHR24249:SF307">
    <property type="entry name" value="TRACE AMINE-ASSOCIATED RECEPTOR 5"/>
    <property type="match status" value="1"/>
</dbReference>
<evidence type="ECO:0000256" key="2">
    <source>
        <dbReference type="ARBA" id="ARBA00022475"/>
    </source>
</evidence>
<dbReference type="SUPFAM" id="SSF81321">
    <property type="entry name" value="Family A G protein-coupled receptor-like"/>
    <property type="match status" value="1"/>
</dbReference>
<dbReference type="PROSITE" id="PS50262">
    <property type="entry name" value="G_PROTEIN_RECEP_F1_2"/>
    <property type="match status" value="1"/>
</dbReference>
<dbReference type="Proteomes" id="UP001333110">
    <property type="component" value="Unassembled WGS sequence"/>
</dbReference>
<evidence type="ECO:0000313" key="15">
    <source>
        <dbReference type="Proteomes" id="UP001333110"/>
    </source>
</evidence>
<dbReference type="InterPro" id="IPR050569">
    <property type="entry name" value="TAAR"/>
</dbReference>
<evidence type="ECO:0000256" key="12">
    <source>
        <dbReference type="SAM" id="Phobius"/>
    </source>
</evidence>
<evidence type="ECO:0000256" key="10">
    <source>
        <dbReference type="ARBA" id="ARBA00023224"/>
    </source>
</evidence>
<keyword evidence="8 11" id="KW-0675">Receptor</keyword>
<dbReference type="PROSITE" id="PS00237">
    <property type="entry name" value="G_PROTEIN_RECEP_F1_1"/>
    <property type="match status" value="1"/>
</dbReference>
<keyword evidence="5 11" id="KW-0297">G-protein coupled receptor</keyword>
<dbReference type="Pfam" id="PF00001">
    <property type="entry name" value="7tm_1"/>
    <property type="match status" value="1"/>
</dbReference>
<dbReference type="InterPro" id="IPR017452">
    <property type="entry name" value="GPCR_Rhodpsn_7TM"/>
</dbReference>
<protein>
    <recommendedName>
        <fullName evidence="13">G-protein coupled receptors family 1 profile domain-containing protein</fullName>
    </recommendedName>
</protein>
<evidence type="ECO:0000256" key="6">
    <source>
        <dbReference type="ARBA" id="ARBA00023136"/>
    </source>
</evidence>
<proteinExistence type="inferred from homology"/>
<feature type="domain" description="G-protein coupled receptors family 1 profile" evidence="13">
    <location>
        <begin position="224"/>
        <end position="474"/>
    </location>
</feature>
<feature type="transmembrane region" description="Helical" evidence="12">
    <location>
        <begin position="284"/>
        <end position="303"/>
    </location>
</feature>
<dbReference type="Gene3D" id="1.20.1070.10">
    <property type="entry name" value="Rhodopsin 7-helix transmembrane proteins"/>
    <property type="match status" value="1"/>
</dbReference>
<dbReference type="AlphaFoldDB" id="A0AAN7NC29"/>
<feature type="transmembrane region" description="Helical" evidence="12">
    <location>
        <begin position="372"/>
        <end position="393"/>
    </location>
</feature>
<feature type="non-terminal residue" evidence="14">
    <location>
        <position position="543"/>
    </location>
</feature>
<dbReference type="SMART" id="SM01381">
    <property type="entry name" value="7TM_GPCR_Srsx"/>
    <property type="match status" value="1"/>
</dbReference>
<keyword evidence="3 11" id="KW-0812">Transmembrane</keyword>
<dbReference type="GO" id="GO:0005886">
    <property type="term" value="C:plasma membrane"/>
    <property type="evidence" value="ECO:0007669"/>
    <property type="project" value="UniProtKB-SubCell"/>
</dbReference>
<organism evidence="14 15">
    <name type="scientific">Mycteria americana</name>
    <name type="common">Wood stork</name>
    <dbReference type="NCBI Taxonomy" id="33587"/>
    <lineage>
        <taxon>Eukaryota</taxon>
        <taxon>Metazoa</taxon>
        <taxon>Chordata</taxon>
        <taxon>Craniata</taxon>
        <taxon>Vertebrata</taxon>
        <taxon>Euteleostomi</taxon>
        <taxon>Archelosauria</taxon>
        <taxon>Archosauria</taxon>
        <taxon>Dinosauria</taxon>
        <taxon>Saurischia</taxon>
        <taxon>Theropoda</taxon>
        <taxon>Coelurosauria</taxon>
        <taxon>Aves</taxon>
        <taxon>Neognathae</taxon>
        <taxon>Neoaves</taxon>
        <taxon>Aequornithes</taxon>
        <taxon>Ciconiiformes</taxon>
        <taxon>Ciconiidae</taxon>
        <taxon>Mycteria</taxon>
    </lineage>
</organism>
<feature type="transmembrane region" description="Helical" evidence="12">
    <location>
        <begin position="454"/>
        <end position="476"/>
    </location>
</feature>
<feature type="transmembrane region" description="Helical" evidence="12">
    <location>
        <begin position="244"/>
        <end position="264"/>
    </location>
</feature>
<comment type="subcellular location">
    <subcellularLocation>
        <location evidence="1">Cell membrane</location>
        <topology evidence="1">Multi-pass membrane protein</topology>
    </subcellularLocation>
</comment>
<keyword evidence="7" id="KW-1015">Disulfide bond</keyword>
<evidence type="ECO:0000256" key="8">
    <source>
        <dbReference type="ARBA" id="ARBA00023170"/>
    </source>
</evidence>
<dbReference type="PRINTS" id="PR00237">
    <property type="entry name" value="GPCRRHODOPSN"/>
</dbReference>
<keyword evidence="10 11" id="KW-0807">Transducer</keyword>
<feature type="transmembrane region" description="Helical" evidence="12">
    <location>
        <begin position="324"/>
        <end position="344"/>
    </location>
</feature>
<evidence type="ECO:0000256" key="4">
    <source>
        <dbReference type="ARBA" id="ARBA00022989"/>
    </source>
</evidence>
<evidence type="ECO:0000256" key="11">
    <source>
        <dbReference type="RuleBase" id="RU000688"/>
    </source>
</evidence>
<evidence type="ECO:0000259" key="13">
    <source>
        <dbReference type="PROSITE" id="PS50262"/>
    </source>
</evidence>
<evidence type="ECO:0000256" key="9">
    <source>
        <dbReference type="ARBA" id="ARBA00023180"/>
    </source>
</evidence>
<keyword evidence="6 12" id="KW-0472">Membrane</keyword>
<evidence type="ECO:0000313" key="14">
    <source>
        <dbReference type="EMBL" id="KAK4825208.1"/>
    </source>
</evidence>
<accession>A0AAN7NC29</accession>
<feature type="transmembrane region" description="Helical" evidence="12">
    <location>
        <begin position="431"/>
        <end position="448"/>
    </location>
</feature>
<keyword evidence="9" id="KW-0325">Glycoprotein</keyword>
<sequence length="543" mass="60175">MLEIQVHIFSVARKHCRRITKILHVLQESEFLQNKNKVKETPCVIMEIWGVFWLMGWLVLLLFLAAFLAIVDLFINFPVPKGLCNATFWLDYFSSARSPNICFFICFKKPLKTVIAVVTALCPFPTARPPKCGWVLPCSCCRVSHLAPLLEGESFSRLAAEPGEAAGPAQAGTSSAQGPSAEGGMLVTLCYEANGSCYRDLHPFGVQLAIYLACALGTLITVLGNLLVVVVISHFKALRTPTNLLLLSLALADLLLGLTVLPFSTIRSVESCWYFGDDFCRLHTFLDTLFCLTSIFHLCFISIDRHCAICDPLLYPTKFTIRVACIYIGVGWAVPMAYTSVFLYTKAIAEGLGHFLRDVPCVGSCQLLFNKLWGWLNFPVFFFPCLIMIVLYVKILTVANKQARLINNTSRSIGSQLHVGASKSERKAAKTFGVAVGVYLLCWLPFTIDTMAEILFDILIWFAYFNSACNPLIYVFSYHWFRKAVKLVLTHGIFCSRTSTVDLHGELHGNEYLVPALQVAPTLVAPTLLGRCACQFGARAGAG</sequence>
<evidence type="ECO:0000256" key="1">
    <source>
        <dbReference type="ARBA" id="ARBA00004651"/>
    </source>
</evidence>
<evidence type="ECO:0000256" key="5">
    <source>
        <dbReference type="ARBA" id="ARBA00023040"/>
    </source>
</evidence>
<keyword evidence="4 12" id="KW-1133">Transmembrane helix</keyword>
<feature type="transmembrane region" description="Helical" evidence="12">
    <location>
        <begin position="44"/>
        <end position="71"/>
    </location>
</feature>
<keyword evidence="15" id="KW-1185">Reference proteome</keyword>
<comment type="caution">
    <text evidence="14">The sequence shown here is derived from an EMBL/GenBank/DDBJ whole genome shotgun (WGS) entry which is preliminary data.</text>
</comment>
<dbReference type="GO" id="GO:0001594">
    <property type="term" value="F:trace-amine receptor activity"/>
    <property type="evidence" value="ECO:0007669"/>
    <property type="project" value="TreeGrafter"/>
</dbReference>
<name>A0AAN7NC29_MYCAM</name>
<gene>
    <name evidence="14" type="ORF">QYF61_025136</name>
</gene>
<dbReference type="InterPro" id="IPR000276">
    <property type="entry name" value="GPCR_Rhodpsn"/>
</dbReference>
<reference evidence="14 15" key="1">
    <citation type="journal article" date="2023" name="J. Hered.">
        <title>Chromosome-level genome of the wood stork (Mycteria americana) provides insight into avian chromosome evolution.</title>
        <authorList>
            <person name="Flamio R. Jr."/>
            <person name="Ramstad K.M."/>
        </authorList>
    </citation>
    <scope>NUCLEOTIDE SEQUENCE [LARGE SCALE GENOMIC DNA]</scope>
    <source>
        <strain evidence="14">JAX WOST 10</strain>
    </source>
</reference>
<evidence type="ECO:0000256" key="3">
    <source>
        <dbReference type="ARBA" id="ARBA00022692"/>
    </source>
</evidence>
<dbReference type="FunFam" id="1.20.1070.10:FF:000030">
    <property type="entry name" value="trace amine-associated receptor 1"/>
    <property type="match status" value="1"/>
</dbReference>
<feature type="transmembrane region" description="Helical" evidence="12">
    <location>
        <begin position="208"/>
        <end position="232"/>
    </location>
</feature>